<sequence length="175" mass="20209">MKDKSINPTDQERVMREDDFIVSKTDLSGKITYANRIFLEFAGYSEDQLLGMQHNIIRHPDMPRAVFKLLWDGIRQKQEIFAYVKNLASDGSFYWVFAHVTPDYDAMGNVSGYLSVRRKPRLDAIAVITDVYRRMLEIEKQRGVKQGMGDSTQFLLDLLDEKGASYEEFVLDLQG</sequence>
<dbReference type="PROSITE" id="PS50112">
    <property type="entry name" value="PAS"/>
    <property type="match status" value="1"/>
</dbReference>
<dbReference type="EMBL" id="CP013099">
    <property type="protein sequence ID" value="ALP52527.1"/>
    <property type="molecule type" value="Genomic_DNA"/>
</dbReference>
<dbReference type="Proteomes" id="UP000055136">
    <property type="component" value="Chromosome"/>
</dbReference>
<protein>
    <submittedName>
        <fullName evidence="2">Aerotaxis receptor Aer</fullName>
    </submittedName>
</protein>
<feature type="domain" description="PAS" evidence="1">
    <location>
        <begin position="26"/>
        <end position="77"/>
    </location>
</feature>
<proteinExistence type="predicted"/>
<dbReference type="Gene3D" id="3.30.450.20">
    <property type="entry name" value="PAS domain"/>
    <property type="match status" value="1"/>
</dbReference>
<dbReference type="KEGG" id="tee:Tel_04845"/>
<dbReference type="CDD" id="cd00130">
    <property type="entry name" value="PAS"/>
    <property type="match status" value="1"/>
</dbReference>
<accession>A0A0S2TBM7</accession>
<dbReference type="InterPro" id="IPR035965">
    <property type="entry name" value="PAS-like_dom_sf"/>
</dbReference>
<evidence type="ECO:0000259" key="1">
    <source>
        <dbReference type="PROSITE" id="PS50112"/>
    </source>
</evidence>
<dbReference type="InterPro" id="IPR000014">
    <property type="entry name" value="PAS"/>
</dbReference>
<dbReference type="STRING" id="1748243.Tel_04845"/>
<evidence type="ECO:0000313" key="3">
    <source>
        <dbReference type="Proteomes" id="UP000055136"/>
    </source>
</evidence>
<dbReference type="InterPro" id="IPR013655">
    <property type="entry name" value="PAS_fold_3"/>
</dbReference>
<organism evidence="2 3">
    <name type="scientific">Candidatus Tenderia electrophaga</name>
    <dbReference type="NCBI Taxonomy" id="1748243"/>
    <lineage>
        <taxon>Bacteria</taxon>
        <taxon>Pseudomonadati</taxon>
        <taxon>Pseudomonadota</taxon>
        <taxon>Gammaproteobacteria</taxon>
        <taxon>Candidatus Tenderiales</taxon>
        <taxon>Candidatus Tenderiaceae</taxon>
        <taxon>Candidatus Tenderia</taxon>
    </lineage>
</organism>
<keyword evidence="3" id="KW-1185">Reference proteome</keyword>
<dbReference type="Pfam" id="PF08447">
    <property type="entry name" value="PAS_3"/>
    <property type="match status" value="1"/>
</dbReference>
<evidence type="ECO:0000313" key="2">
    <source>
        <dbReference type="EMBL" id="ALP52527.1"/>
    </source>
</evidence>
<dbReference type="NCBIfam" id="TIGR00229">
    <property type="entry name" value="sensory_box"/>
    <property type="match status" value="1"/>
</dbReference>
<reference evidence="2" key="1">
    <citation type="submission" date="2015-10" db="EMBL/GenBank/DDBJ databases">
        <title>Description of Candidatus Tenderia electrophaga gen. nov, sp. nov., an Uncultivated Electroautotroph from a Biocathode Enrichment.</title>
        <authorList>
            <person name="Eddie B.J."/>
            <person name="Malanoski A.P."/>
            <person name="Wang Z."/>
            <person name="Hall R.J."/>
            <person name="Oh S.D."/>
            <person name="Heiner C."/>
            <person name="Lin B."/>
            <person name="Strycharz-Glaven S.M."/>
        </authorList>
    </citation>
    <scope>NUCLEOTIDE SEQUENCE [LARGE SCALE GENOMIC DNA]</scope>
    <source>
        <strain evidence="2">NRL1</strain>
    </source>
</reference>
<dbReference type="SMART" id="SM00091">
    <property type="entry name" value="PAS"/>
    <property type="match status" value="1"/>
</dbReference>
<dbReference type="AlphaFoldDB" id="A0A0S2TBM7"/>
<name>A0A0S2TBM7_9GAMM</name>
<keyword evidence="2" id="KW-0675">Receptor</keyword>
<dbReference type="SUPFAM" id="SSF55785">
    <property type="entry name" value="PYP-like sensor domain (PAS domain)"/>
    <property type="match status" value="1"/>
</dbReference>
<gene>
    <name evidence="2" type="ORF">Tel_04845</name>
</gene>